<sequence>MIPSRGYAVQNKNTPLSPYHFQRREPGPHDVLIDILYCGICHSDLHQVKNEWGNALYPMVPGHEIVGKIRKVGAQVTRFKENDLAGVGCLVDACRTCPSCHQGLEQYCENGFISTYNGYEKDGKTLTFGGYSDCIVVDENFVLKISDKLPLSHTAPLLCAGITTYSPLIHWKAQKGQKVGVMGLGGLGHMAVKISNALGAHTVLFTHSAHKEKDALSLGAKEVILTKDENAFKKHANSFDLIINTISATIDLGLYLETLKREGTLVFLGVPEHELKLHPSNLIFKRRNIAGSLIGGIKETQEMLDFCAHHNISADVEVIPIQKVNEAYERMLKGDVKYRFVIDMHTL</sequence>
<dbReference type="EMBL" id="LKHV01000004">
    <property type="protein sequence ID" value="KRG18974.1"/>
    <property type="molecule type" value="Genomic_DNA"/>
</dbReference>
<dbReference type="Proteomes" id="UP000051494">
    <property type="component" value="Unassembled WGS sequence"/>
</dbReference>
<dbReference type="Gene3D" id="3.90.180.10">
    <property type="entry name" value="Medium-chain alcohol dehydrogenases, catalytic domain"/>
    <property type="match status" value="1"/>
</dbReference>
<keyword evidence="2 5" id="KW-0479">Metal-binding</keyword>
<dbReference type="InterPro" id="IPR013154">
    <property type="entry name" value="ADH-like_N"/>
</dbReference>
<name>A0A0Q9YQH5_9GAMM</name>
<dbReference type="STRING" id="437022.CC99x_00962"/>
<reference evidence="8" key="3">
    <citation type="submission" date="2021-06" db="EMBL/GenBank/DDBJ databases">
        <title>Genomic Description and Analysis of Intracellular Bacteria, Candidatus Berkiella cookevillensis and Candidatus Berkiella aquae.</title>
        <authorList>
            <person name="Kidane D.T."/>
            <person name="Mehari Y.T."/>
            <person name="Rice F.C."/>
            <person name="Arivett B.A."/>
            <person name="Farone A.L."/>
            <person name="Berk S.G."/>
            <person name="Farone M.B."/>
        </authorList>
    </citation>
    <scope>NUCLEOTIDE SEQUENCE</scope>
    <source>
        <strain evidence="8">CC99</strain>
    </source>
</reference>
<organism evidence="7">
    <name type="scientific">Candidatus Berkiella cookevillensis</name>
    <dbReference type="NCBI Taxonomy" id="437022"/>
    <lineage>
        <taxon>Bacteria</taxon>
        <taxon>Pseudomonadati</taxon>
        <taxon>Pseudomonadota</taxon>
        <taxon>Gammaproteobacteria</taxon>
        <taxon>Candidatus Berkiellales</taxon>
        <taxon>Candidatus Berkiellaceae</taxon>
        <taxon>Candidatus Berkiella</taxon>
    </lineage>
</organism>
<dbReference type="OrthoDB" id="9771084at2"/>
<dbReference type="EMBL" id="LKHV02000001">
    <property type="protein sequence ID" value="MCS5709325.1"/>
    <property type="molecule type" value="Genomic_DNA"/>
</dbReference>
<evidence type="ECO:0000256" key="3">
    <source>
        <dbReference type="ARBA" id="ARBA00022833"/>
    </source>
</evidence>
<dbReference type="RefSeq" id="WP_057624091.1">
    <property type="nucleotide sequence ID" value="NZ_LKHV02000001.1"/>
</dbReference>
<dbReference type="SMART" id="SM00829">
    <property type="entry name" value="PKS_ER"/>
    <property type="match status" value="1"/>
</dbReference>
<comment type="caution">
    <text evidence="7">The sequence shown here is derived from an EMBL/GenBank/DDBJ whole genome shotgun (WGS) entry which is preliminary data.</text>
</comment>
<dbReference type="FunFam" id="3.40.50.720:FF:000022">
    <property type="entry name" value="Cinnamyl alcohol dehydrogenase"/>
    <property type="match status" value="1"/>
</dbReference>
<dbReference type="InterPro" id="IPR011032">
    <property type="entry name" value="GroES-like_sf"/>
</dbReference>
<dbReference type="SUPFAM" id="SSF50129">
    <property type="entry name" value="GroES-like"/>
    <property type="match status" value="1"/>
</dbReference>
<reference evidence="7" key="1">
    <citation type="submission" date="2015-09" db="EMBL/GenBank/DDBJ databases">
        <title>Draft Genome Sequences of Two Novel Amoeba-resistant Intranuclear Bacteria, Candidatus Berkiella cookevillensis and Candidatus Berkiella aquae.</title>
        <authorList>
            <person name="Mehari Y.T."/>
            <person name="Arivett B.A."/>
            <person name="Farone A.L."/>
            <person name="Gunderson J.H."/>
            <person name="Farone M.B."/>
        </authorList>
    </citation>
    <scope>NUCLEOTIDE SEQUENCE [LARGE SCALE GENOMIC DNA]</scope>
    <source>
        <strain evidence="7">CC99</strain>
    </source>
</reference>
<reference evidence="8" key="2">
    <citation type="journal article" date="2016" name="Genome Announc.">
        <title>Draft Genome Sequences of Two Novel Amoeba-Resistant Intranuclear Bacteria, 'Candidatus Berkiella cookevillensis' and 'Candidatus Berkiella aquae'.</title>
        <authorList>
            <person name="Mehari Y.T."/>
            <person name="Arivett B.A."/>
            <person name="Farone A.L."/>
            <person name="Gunderson J.H."/>
            <person name="Farone M.B."/>
        </authorList>
    </citation>
    <scope>NUCLEOTIDE SEQUENCE</scope>
    <source>
        <strain evidence="8">CC99</strain>
    </source>
</reference>
<gene>
    <name evidence="7" type="primary">adhC2</name>
    <name evidence="7" type="ORF">CC99x_00962</name>
    <name evidence="8" type="ORF">CC99x_010450</name>
</gene>
<keyword evidence="9" id="KW-1185">Reference proteome</keyword>
<evidence type="ECO:0000313" key="7">
    <source>
        <dbReference type="EMBL" id="KRG18974.1"/>
    </source>
</evidence>
<dbReference type="InterPro" id="IPR036291">
    <property type="entry name" value="NAD(P)-bd_dom_sf"/>
</dbReference>
<dbReference type="PROSITE" id="PS00059">
    <property type="entry name" value="ADH_ZINC"/>
    <property type="match status" value="1"/>
</dbReference>
<dbReference type="CDD" id="cd05283">
    <property type="entry name" value="CAD1"/>
    <property type="match status" value="1"/>
</dbReference>
<keyword evidence="4 7" id="KW-0560">Oxidoreductase</keyword>
<dbReference type="GO" id="GO:0008106">
    <property type="term" value="F:alcohol dehydrogenase (NADP+) activity"/>
    <property type="evidence" value="ECO:0007669"/>
    <property type="project" value="UniProtKB-EC"/>
</dbReference>
<dbReference type="GO" id="GO:0008270">
    <property type="term" value="F:zinc ion binding"/>
    <property type="evidence" value="ECO:0007669"/>
    <property type="project" value="InterPro"/>
</dbReference>
<dbReference type="Pfam" id="PF00107">
    <property type="entry name" value="ADH_zinc_N"/>
    <property type="match status" value="1"/>
</dbReference>
<keyword evidence="3 5" id="KW-0862">Zinc</keyword>
<feature type="domain" description="Enoyl reductase (ER)" evidence="6">
    <location>
        <begin position="14"/>
        <end position="342"/>
    </location>
</feature>
<evidence type="ECO:0000259" key="6">
    <source>
        <dbReference type="SMART" id="SM00829"/>
    </source>
</evidence>
<evidence type="ECO:0000256" key="2">
    <source>
        <dbReference type="ARBA" id="ARBA00022723"/>
    </source>
</evidence>
<comment type="similarity">
    <text evidence="5">Belongs to the zinc-containing alcohol dehydrogenase family.</text>
</comment>
<comment type="cofactor">
    <cofactor evidence="1 5">
        <name>Zn(2+)</name>
        <dbReference type="ChEBI" id="CHEBI:29105"/>
    </cofactor>
</comment>
<evidence type="ECO:0000313" key="9">
    <source>
        <dbReference type="Proteomes" id="UP000051494"/>
    </source>
</evidence>
<evidence type="ECO:0000256" key="4">
    <source>
        <dbReference type="ARBA" id="ARBA00023002"/>
    </source>
</evidence>
<accession>A0A0Q9YQH5</accession>
<evidence type="ECO:0000256" key="1">
    <source>
        <dbReference type="ARBA" id="ARBA00001947"/>
    </source>
</evidence>
<dbReference type="SUPFAM" id="SSF51735">
    <property type="entry name" value="NAD(P)-binding Rossmann-fold domains"/>
    <property type="match status" value="1"/>
</dbReference>
<dbReference type="InterPro" id="IPR047109">
    <property type="entry name" value="CAD-like"/>
</dbReference>
<dbReference type="Pfam" id="PF08240">
    <property type="entry name" value="ADH_N"/>
    <property type="match status" value="1"/>
</dbReference>
<dbReference type="InterPro" id="IPR013149">
    <property type="entry name" value="ADH-like_C"/>
</dbReference>
<protein>
    <submittedName>
        <fullName evidence="8">NAD(P)-dependent alcohol dehydrogenase</fullName>
    </submittedName>
    <submittedName>
        <fullName evidence="7">NADP-dependent alcohol dehydrogenase C 2</fullName>
        <ecNumber evidence="7">1.1.1.2</ecNumber>
    </submittedName>
</protein>
<dbReference type="PATRIC" id="fig|1590042.3.peg.985"/>
<evidence type="ECO:0000313" key="8">
    <source>
        <dbReference type="EMBL" id="MCS5709325.1"/>
    </source>
</evidence>
<proteinExistence type="inferred from homology"/>
<dbReference type="AlphaFoldDB" id="A0A0Q9YQH5"/>
<dbReference type="InterPro" id="IPR002328">
    <property type="entry name" value="ADH_Zn_CS"/>
</dbReference>
<dbReference type="EC" id="1.1.1.2" evidence="7"/>
<dbReference type="Gene3D" id="3.40.50.720">
    <property type="entry name" value="NAD(P)-binding Rossmann-like Domain"/>
    <property type="match status" value="1"/>
</dbReference>
<dbReference type="PANTHER" id="PTHR42683">
    <property type="entry name" value="ALDEHYDE REDUCTASE"/>
    <property type="match status" value="1"/>
</dbReference>
<dbReference type="InterPro" id="IPR029752">
    <property type="entry name" value="D-isomer_DH_CS1"/>
</dbReference>
<evidence type="ECO:0000256" key="5">
    <source>
        <dbReference type="RuleBase" id="RU361277"/>
    </source>
</evidence>
<dbReference type="PROSITE" id="PS00065">
    <property type="entry name" value="D_2_HYDROXYACID_DH_1"/>
    <property type="match status" value="1"/>
</dbReference>
<dbReference type="InterPro" id="IPR020843">
    <property type="entry name" value="ER"/>
</dbReference>